<feature type="region of interest" description="Disordered" evidence="7">
    <location>
        <begin position="103"/>
        <end position="156"/>
    </location>
</feature>
<dbReference type="Proteomes" id="UP001058974">
    <property type="component" value="Chromosome 5"/>
</dbReference>
<dbReference type="Gramene" id="Psat5g148760.1">
    <property type="protein sequence ID" value="Psat5g148760.1.cds"/>
    <property type="gene ID" value="Psat5g148760"/>
</dbReference>
<dbReference type="PANTHER" id="PTHR13690">
    <property type="entry name" value="TRANSCRIPTION FACTOR POSF21-RELATED"/>
    <property type="match status" value="1"/>
</dbReference>
<organism evidence="9 10">
    <name type="scientific">Pisum sativum</name>
    <name type="common">Garden pea</name>
    <name type="synonym">Lathyrus oleraceus</name>
    <dbReference type="NCBI Taxonomy" id="3888"/>
    <lineage>
        <taxon>Eukaryota</taxon>
        <taxon>Viridiplantae</taxon>
        <taxon>Streptophyta</taxon>
        <taxon>Embryophyta</taxon>
        <taxon>Tracheophyta</taxon>
        <taxon>Spermatophyta</taxon>
        <taxon>Magnoliopsida</taxon>
        <taxon>eudicotyledons</taxon>
        <taxon>Gunneridae</taxon>
        <taxon>Pentapetalae</taxon>
        <taxon>rosids</taxon>
        <taxon>fabids</taxon>
        <taxon>Fabales</taxon>
        <taxon>Fabaceae</taxon>
        <taxon>Papilionoideae</taxon>
        <taxon>50 kb inversion clade</taxon>
        <taxon>NPAAA clade</taxon>
        <taxon>Hologalegina</taxon>
        <taxon>IRL clade</taxon>
        <taxon>Fabeae</taxon>
        <taxon>Lathyrus</taxon>
    </lineage>
</organism>
<dbReference type="AlphaFoldDB" id="A0A9D5AI29"/>
<dbReference type="Pfam" id="PF00170">
    <property type="entry name" value="bZIP_1"/>
    <property type="match status" value="1"/>
</dbReference>
<evidence type="ECO:0000256" key="7">
    <source>
        <dbReference type="SAM" id="MobiDB-lite"/>
    </source>
</evidence>
<dbReference type="InterPro" id="IPR046347">
    <property type="entry name" value="bZIP_sf"/>
</dbReference>
<evidence type="ECO:0000256" key="1">
    <source>
        <dbReference type="ARBA" id="ARBA00004123"/>
    </source>
</evidence>
<dbReference type="OrthoDB" id="1435597at2759"/>
<feature type="domain" description="BZIP" evidence="8">
    <location>
        <begin position="182"/>
        <end position="245"/>
    </location>
</feature>
<dbReference type="GO" id="GO:0003677">
    <property type="term" value="F:DNA binding"/>
    <property type="evidence" value="ECO:0007669"/>
    <property type="project" value="UniProtKB-KW"/>
</dbReference>
<dbReference type="InterPro" id="IPR044759">
    <property type="entry name" value="bZIP_RF2"/>
</dbReference>
<dbReference type="GO" id="GO:0003700">
    <property type="term" value="F:DNA-binding transcription factor activity"/>
    <property type="evidence" value="ECO:0007669"/>
    <property type="project" value="InterPro"/>
</dbReference>
<dbReference type="GO" id="GO:0005634">
    <property type="term" value="C:nucleus"/>
    <property type="evidence" value="ECO:0007669"/>
    <property type="project" value="UniProtKB-SubCell"/>
</dbReference>
<dbReference type="SMART" id="SM00338">
    <property type="entry name" value="BRLZ"/>
    <property type="match status" value="1"/>
</dbReference>
<proteinExistence type="predicted"/>
<feature type="compositionally biased region" description="Low complexity" evidence="7">
    <location>
        <begin position="30"/>
        <end position="42"/>
    </location>
</feature>
<dbReference type="SUPFAM" id="SSF57959">
    <property type="entry name" value="Leucine zipper domain"/>
    <property type="match status" value="1"/>
</dbReference>
<feature type="region of interest" description="Disordered" evidence="7">
    <location>
        <begin position="1"/>
        <end position="81"/>
    </location>
</feature>
<keyword evidence="4" id="KW-0804">Transcription</keyword>
<dbReference type="PANTHER" id="PTHR13690:SF142">
    <property type="entry name" value="BZIP TRANSCRIPTION FACTOR"/>
    <property type="match status" value="1"/>
</dbReference>
<evidence type="ECO:0000313" key="9">
    <source>
        <dbReference type="EMBL" id="KAI5408354.1"/>
    </source>
</evidence>
<keyword evidence="3" id="KW-0238">DNA-binding</keyword>
<keyword evidence="2" id="KW-0805">Transcription regulation</keyword>
<protein>
    <recommendedName>
        <fullName evidence="8">BZIP domain-containing protein</fullName>
    </recommendedName>
</protein>
<accession>A0A9D5AI29</accession>
<dbReference type="EMBL" id="JAMSHJ010000005">
    <property type="protein sequence ID" value="KAI5408354.1"/>
    <property type="molecule type" value="Genomic_DNA"/>
</dbReference>
<dbReference type="Gramene" id="Psat05G0425400-T1">
    <property type="protein sequence ID" value="KAI5408354.1"/>
    <property type="gene ID" value="KIW84_054254"/>
</dbReference>
<evidence type="ECO:0000256" key="3">
    <source>
        <dbReference type="ARBA" id="ARBA00023125"/>
    </source>
</evidence>
<keyword evidence="5" id="KW-0539">Nucleus</keyword>
<dbReference type="PROSITE" id="PS50217">
    <property type="entry name" value="BZIP"/>
    <property type="match status" value="1"/>
</dbReference>
<dbReference type="FunFam" id="1.20.5.170:FF:000009">
    <property type="entry name" value="probable transcription factor PosF21"/>
    <property type="match status" value="1"/>
</dbReference>
<keyword evidence="6" id="KW-0175">Coiled coil</keyword>
<evidence type="ECO:0000313" key="10">
    <source>
        <dbReference type="Proteomes" id="UP001058974"/>
    </source>
</evidence>
<sequence>MSTHLQDPPSNSNYNPNVPSSTPSPNPFIRGSAAPHAAAAAESYHHHRRAHSENNYRIPDEMMDLSPSNPLNGGGSSTASLEEIGSEDDLFFTYIDVEKLGGCSNGSNRGGNGSDQSGYGNGAGTSGQNDGEKSLNEATTPRTRHRHSCSVDGTTSTSMLGEIMDAKKAMPPDKLAELWTHDPKRAKRILANRQSAARSKERKARYIQELERKVQTLQTEATTLSAQLTLYQRDTSGLSSENTDLKLRLQAMEQQAHLRDALNDALMKEVERLKIATGEAMNPSESYNLGMHPMQFTESNFFSMPQQHSGPSGHLNIQYPQFSHSPSNMPTHQLQQTNSRQMSEMWQNDHLGSFKGLDISSKGSALVKSEGPSISASESSTTF</sequence>
<feature type="compositionally biased region" description="Gly residues" evidence="7">
    <location>
        <begin position="108"/>
        <end position="125"/>
    </location>
</feature>
<dbReference type="CDD" id="cd14703">
    <property type="entry name" value="bZIP_plant_RF2"/>
    <property type="match status" value="1"/>
</dbReference>
<evidence type="ECO:0000256" key="4">
    <source>
        <dbReference type="ARBA" id="ARBA00023163"/>
    </source>
</evidence>
<feature type="compositionally biased region" description="Low complexity" evidence="7">
    <location>
        <begin position="8"/>
        <end position="23"/>
    </location>
</feature>
<evidence type="ECO:0000256" key="2">
    <source>
        <dbReference type="ARBA" id="ARBA00023015"/>
    </source>
</evidence>
<evidence type="ECO:0000256" key="6">
    <source>
        <dbReference type="SAM" id="Coils"/>
    </source>
</evidence>
<comment type="caution">
    <text evidence="9">The sequence shown here is derived from an EMBL/GenBank/DDBJ whole genome shotgun (WGS) entry which is preliminary data.</text>
</comment>
<dbReference type="Gramene" id="PSAT_LOCUS21812_t1">
    <property type="protein sequence ID" value="CAL5202676.1"/>
    <property type="gene ID" value="PSAT_LOCUS21812"/>
</dbReference>
<comment type="subcellular location">
    <subcellularLocation>
        <location evidence="1">Nucleus</location>
    </subcellularLocation>
</comment>
<evidence type="ECO:0000256" key="5">
    <source>
        <dbReference type="ARBA" id="ARBA00023242"/>
    </source>
</evidence>
<evidence type="ECO:0000259" key="8">
    <source>
        <dbReference type="PROSITE" id="PS50217"/>
    </source>
</evidence>
<gene>
    <name evidence="9" type="ORF">KIW84_054254</name>
</gene>
<dbReference type="Gene3D" id="1.20.5.170">
    <property type="match status" value="1"/>
</dbReference>
<keyword evidence="10" id="KW-1185">Reference proteome</keyword>
<feature type="compositionally biased region" description="Basic and acidic residues" evidence="7">
    <location>
        <begin position="51"/>
        <end position="60"/>
    </location>
</feature>
<dbReference type="InterPro" id="IPR004827">
    <property type="entry name" value="bZIP"/>
</dbReference>
<feature type="coiled-coil region" evidence="6">
    <location>
        <begin position="200"/>
        <end position="227"/>
    </location>
</feature>
<reference evidence="9 10" key="1">
    <citation type="journal article" date="2022" name="Nat. Genet.">
        <title>Improved pea reference genome and pan-genome highlight genomic features and evolutionary characteristics.</title>
        <authorList>
            <person name="Yang T."/>
            <person name="Liu R."/>
            <person name="Luo Y."/>
            <person name="Hu S."/>
            <person name="Wang D."/>
            <person name="Wang C."/>
            <person name="Pandey M.K."/>
            <person name="Ge S."/>
            <person name="Xu Q."/>
            <person name="Li N."/>
            <person name="Li G."/>
            <person name="Huang Y."/>
            <person name="Saxena R.K."/>
            <person name="Ji Y."/>
            <person name="Li M."/>
            <person name="Yan X."/>
            <person name="He Y."/>
            <person name="Liu Y."/>
            <person name="Wang X."/>
            <person name="Xiang C."/>
            <person name="Varshney R.K."/>
            <person name="Ding H."/>
            <person name="Gao S."/>
            <person name="Zong X."/>
        </authorList>
    </citation>
    <scope>NUCLEOTIDE SEQUENCE [LARGE SCALE GENOMIC DNA]</scope>
    <source>
        <strain evidence="9 10">cv. Zhongwan 6</strain>
    </source>
</reference>
<name>A0A9D5AI29_PEA</name>